<dbReference type="Proteomes" id="UP000334990">
    <property type="component" value="Unassembled WGS sequence"/>
</dbReference>
<sequence length="391" mass="42458">MSIEGVDFALRRRAEERDRISGDLLDLDSHPSYQLLEGARLTGETRRRWDEAQARAVTLWWLFDAYRGVLDRAQELRAGKPDLAALTALLTGPSVELKPENVPVEKRSLLRAAGEWITLDTVVARMDAAYRDVAAMVAAADDAWSALLPRLEQADSARRSAQDLLRDLDGGDPDLDRIGAGIDRIRAAVTADPLGSAAPGGKLGGELDGLLADLTARRGLLEQAARIRAEYGDRTRRLGARIAQVAEAENEARSIRATVLVKIASPALPALPDQSAALRNRLGALETARDRWLELVERLTELERAVDGALASARTATESMAGLIGRRDELRGRLQAYHAKVVRLGSAEDAALGELYGEARALLWTAPCDLRKATVAITAYQRAISRIGVAE</sequence>
<proteinExistence type="predicted"/>
<keyword evidence="2" id="KW-1185">Reference proteome</keyword>
<organism evidence="1 2">
    <name type="scientific">Acrocarpospora corrugata</name>
    <dbReference type="NCBI Taxonomy" id="35763"/>
    <lineage>
        <taxon>Bacteria</taxon>
        <taxon>Bacillati</taxon>
        <taxon>Actinomycetota</taxon>
        <taxon>Actinomycetes</taxon>
        <taxon>Streptosporangiales</taxon>
        <taxon>Streptosporangiaceae</taxon>
        <taxon>Acrocarpospora</taxon>
    </lineage>
</organism>
<name>A0A5M3VXX4_9ACTN</name>
<dbReference type="OrthoDB" id="3375894at2"/>
<gene>
    <name evidence="1" type="ORF">Acor_33780</name>
</gene>
<dbReference type="EMBL" id="BLAD01000049">
    <property type="protein sequence ID" value="GES01314.1"/>
    <property type="molecule type" value="Genomic_DNA"/>
</dbReference>
<evidence type="ECO:0000313" key="1">
    <source>
        <dbReference type="EMBL" id="GES01314.1"/>
    </source>
</evidence>
<accession>A0A5M3VXX4</accession>
<dbReference type="AlphaFoldDB" id="A0A5M3VXX4"/>
<comment type="caution">
    <text evidence="1">The sequence shown here is derived from an EMBL/GenBank/DDBJ whole genome shotgun (WGS) entry which is preliminary data.</text>
</comment>
<evidence type="ECO:0000313" key="2">
    <source>
        <dbReference type="Proteomes" id="UP000334990"/>
    </source>
</evidence>
<protein>
    <submittedName>
        <fullName evidence="1">Uncharacterized protein</fullName>
    </submittedName>
</protein>
<dbReference type="RefSeq" id="WP_155337599.1">
    <property type="nucleotide sequence ID" value="NZ_BAAABN010000032.1"/>
</dbReference>
<reference evidence="1 2" key="1">
    <citation type="submission" date="2019-10" db="EMBL/GenBank/DDBJ databases">
        <title>Whole genome shotgun sequence of Acrocarpospora corrugata NBRC 13972.</title>
        <authorList>
            <person name="Ichikawa N."/>
            <person name="Kimura A."/>
            <person name="Kitahashi Y."/>
            <person name="Komaki H."/>
            <person name="Oguchi A."/>
        </authorList>
    </citation>
    <scope>NUCLEOTIDE SEQUENCE [LARGE SCALE GENOMIC DNA]</scope>
    <source>
        <strain evidence="1 2">NBRC 13972</strain>
    </source>
</reference>